<name>A0AAD4MZ66_9BILA</name>
<feature type="signal peptide" evidence="2">
    <location>
        <begin position="1"/>
        <end position="21"/>
    </location>
</feature>
<sequence>MLYFYTALFSILLFDLDVVISTLTDPSRRHDKNSNKNYYDVTIVVFIKPNNYIVKVLEQHSPHSPANNSVQYAVSDTPKNDILAEIVAGTPFEFRLSIDRDTVPLDEYIYIYFHAYTRTQPSTNSPIVAEARRREAEKGRKFNEAYFKLAYQVWSETPLPRIFTIDMRSKEKKLEYIEPKPESKIEVKEETPNNAHLLTLTFANANDSQILMTEFGGKDVKTEEKGFLQRKLFTPPRIRPSDTPIDSSQRAKQNELSPSRIRVGRGKIWAARDPEKSGFPDFAQLRTFYATLGSGRVIHQSTALNEPSKMSYHPAGSEPG</sequence>
<evidence type="ECO:0000313" key="4">
    <source>
        <dbReference type="Proteomes" id="UP001201812"/>
    </source>
</evidence>
<feature type="region of interest" description="Disordered" evidence="1">
    <location>
        <begin position="232"/>
        <end position="259"/>
    </location>
</feature>
<feature type="chain" id="PRO_5041999140" evidence="2">
    <location>
        <begin position="22"/>
        <end position="320"/>
    </location>
</feature>
<proteinExistence type="predicted"/>
<feature type="region of interest" description="Disordered" evidence="1">
    <location>
        <begin position="300"/>
        <end position="320"/>
    </location>
</feature>
<keyword evidence="4" id="KW-1185">Reference proteome</keyword>
<evidence type="ECO:0000256" key="1">
    <source>
        <dbReference type="SAM" id="MobiDB-lite"/>
    </source>
</evidence>
<evidence type="ECO:0000256" key="2">
    <source>
        <dbReference type="SAM" id="SignalP"/>
    </source>
</evidence>
<dbReference type="AlphaFoldDB" id="A0AAD4MZ66"/>
<comment type="caution">
    <text evidence="3">The sequence shown here is derived from an EMBL/GenBank/DDBJ whole genome shotgun (WGS) entry which is preliminary data.</text>
</comment>
<dbReference type="EMBL" id="JAKKPZ010000027">
    <property type="protein sequence ID" value="KAI1710153.1"/>
    <property type="molecule type" value="Genomic_DNA"/>
</dbReference>
<evidence type="ECO:0000313" key="3">
    <source>
        <dbReference type="EMBL" id="KAI1710153.1"/>
    </source>
</evidence>
<reference evidence="3" key="1">
    <citation type="submission" date="2022-01" db="EMBL/GenBank/DDBJ databases">
        <title>Genome Sequence Resource for Two Populations of Ditylenchus destructor, the Migratory Endoparasitic Phytonematode.</title>
        <authorList>
            <person name="Zhang H."/>
            <person name="Lin R."/>
            <person name="Xie B."/>
        </authorList>
    </citation>
    <scope>NUCLEOTIDE SEQUENCE</scope>
    <source>
        <strain evidence="3">BazhouSP</strain>
    </source>
</reference>
<keyword evidence="2" id="KW-0732">Signal</keyword>
<feature type="compositionally biased region" description="Polar residues" evidence="1">
    <location>
        <begin position="244"/>
        <end position="257"/>
    </location>
</feature>
<gene>
    <name evidence="3" type="ORF">DdX_10827</name>
</gene>
<dbReference type="Proteomes" id="UP001201812">
    <property type="component" value="Unassembled WGS sequence"/>
</dbReference>
<accession>A0AAD4MZ66</accession>
<protein>
    <submittedName>
        <fullName evidence="3">Uncharacterized protein</fullName>
    </submittedName>
</protein>
<organism evidence="3 4">
    <name type="scientific">Ditylenchus destructor</name>
    <dbReference type="NCBI Taxonomy" id="166010"/>
    <lineage>
        <taxon>Eukaryota</taxon>
        <taxon>Metazoa</taxon>
        <taxon>Ecdysozoa</taxon>
        <taxon>Nematoda</taxon>
        <taxon>Chromadorea</taxon>
        <taxon>Rhabditida</taxon>
        <taxon>Tylenchina</taxon>
        <taxon>Tylenchomorpha</taxon>
        <taxon>Sphaerularioidea</taxon>
        <taxon>Anguinidae</taxon>
        <taxon>Anguininae</taxon>
        <taxon>Ditylenchus</taxon>
    </lineage>
</organism>